<protein>
    <recommendedName>
        <fullName evidence="9">3beta-hydroxycholanate 3-dehydrogenase (NAD(+))</fullName>
        <ecNumber evidence="9">1.1.1.391</ecNumber>
    </recommendedName>
    <alternativeName>
        <fullName evidence="10">NAD-dependent bile acid 3beta-dehydrogenase</fullName>
    </alternativeName>
</protein>
<dbReference type="PANTHER" id="PTHR42760">
    <property type="entry name" value="SHORT-CHAIN DEHYDROGENASES/REDUCTASES FAMILY MEMBER"/>
    <property type="match status" value="1"/>
</dbReference>
<dbReference type="Pfam" id="PF13561">
    <property type="entry name" value="adh_short_C2"/>
    <property type="match status" value="1"/>
</dbReference>
<evidence type="ECO:0000256" key="2">
    <source>
        <dbReference type="ARBA" id="ARBA00023002"/>
    </source>
</evidence>
<dbReference type="PRINTS" id="PR00081">
    <property type="entry name" value="GDHRDH"/>
</dbReference>
<accession>A0A2K2U6D3</accession>
<comment type="catalytic activity">
    <reaction evidence="5">
        <text>12alpha-hydroxy-3-oxo-5beta-cholan-24-oate + NADH + H(+) = isodeoxycholate + NAD(+)</text>
        <dbReference type="Rhea" id="RHEA:47492"/>
        <dbReference type="ChEBI" id="CHEBI:15378"/>
        <dbReference type="ChEBI" id="CHEBI:57540"/>
        <dbReference type="ChEBI" id="CHEBI:57945"/>
        <dbReference type="ChEBI" id="CHEBI:87733"/>
        <dbReference type="ChEBI" id="CHEBI:87734"/>
    </reaction>
    <physiologicalReaction direction="left-to-right" evidence="5">
        <dbReference type="Rhea" id="RHEA:47493"/>
    </physiologicalReaction>
</comment>
<comment type="similarity">
    <text evidence="1">Belongs to the short-chain dehydrogenases/reductases (SDR) family.</text>
</comment>
<dbReference type="PRINTS" id="PR00080">
    <property type="entry name" value="SDRFAMILY"/>
</dbReference>
<proteinExistence type="inferred from homology"/>
<keyword evidence="4" id="KW-0753">Steroid metabolism</keyword>
<reference evidence="11 12" key="1">
    <citation type="journal article" date="2018" name="Int. J. Syst. Evol. Microbiol.">
        <title>Rubneribacter badeniensis gen. nov., sp. nov. and Enteroscipio rubneri gen. nov., sp. nov., new members of the Eggerthellaceae isolated from human faeces.</title>
        <authorList>
            <person name="Danylec N."/>
            <person name="Gobl A."/>
            <person name="Stoll D.A."/>
            <person name="Hetzer B."/>
            <person name="Kulling S.E."/>
            <person name="Huch M."/>
        </authorList>
    </citation>
    <scope>NUCLEOTIDE SEQUENCE [LARGE SCALE GENOMIC DNA]</scope>
    <source>
        <strain evidence="11 12">ResAG-85</strain>
    </source>
</reference>
<evidence type="ECO:0000256" key="1">
    <source>
        <dbReference type="ARBA" id="ARBA00006484"/>
    </source>
</evidence>
<keyword evidence="2" id="KW-0560">Oxidoreductase</keyword>
<dbReference type="EC" id="1.1.1.391" evidence="9"/>
<comment type="catalytic activity">
    <reaction evidence="8">
        <text>3-oxo-5beta-cholan-24-oate + NADH + H(+) = isolithocholate + NAD(+)</text>
        <dbReference type="Rhea" id="RHEA:47508"/>
        <dbReference type="ChEBI" id="CHEBI:11867"/>
        <dbReference type="ChEBI" id="CHEBI:15378"/>
        <dbReference type="ChEBI" id="CHEBI:57540"/>
        <dbReference type="ChEBI" id="CHEBI:57945"/>
        <dbReference type="ChEBI" id="CHEBI:87728"/>
        <dbReference type="EC" id="1.1.1.391"/>
    </reaction>
    <physiologicalReaction direction="left-to-right" evidence="8">
        <dbReference type="Rhea" id="RHEA:47509"/>
    </physiologicalReaction>
</comment>
<dbReference type="Gene3D" id="3.40.50.720">
    <property type="entry name" value="NAD(P)-binding Rossmann-like Domain"/>
    <property type="match status" value="1"/>
</dbReference>
<dbReference type="FunFam" id="3.40.50.720:FF:000084">
    <property type="entry name" value="Short-chain dehydrogenase reductase"/>
    <property type="match status" value="1"/>
</dbReference>
<comment type="caution">
    <text evidence="11">The sequence shown here is derived from an EMBL/GenBank/DDBJ whole genome shotgun (WGS) entry which is preliminary data.</text>
</comment>
<comment type="catalytic activity">
    <reaction evidence="6">
        <text>3-oxochenodeoxycholate + NADH + H(+) = isochenodeoxycholate + NAD(+)</text>
        <dbReference type="Rhea" id="RHEA:47516"/>
        <dbReference type="ChEBI" id="CHEBI:15378"/>
        <dbReference type="ChEBI" id="CHEBI:57540"/>
        <dbReference type="ChEBI" id="CHEBI:57945"/>
        <dbReference type="ChEBI" id="CHEBI:87730"/>
        <dbReference type="ChEBI" id="CHEBI:87731"/>
    </reaction>
    <physiologicalReaction direction="left-to-right" evidence="6">
        <dbReference type="Rhea" id="RHEA:47517"/>
    </physiologicalReaction>
</comment>
<evidence type="ECO:0000256" key="6">
    <source>
        <dbReference type="ARBA" id="ARBA00050953"/>
    </source>
</evidence>
<keyword evidence="3" id="KW-0443">Lipid metabolism</keyword>
<dbReference type="GO" id="GO:0008202">
    <property type="term" value="P:steroid metabolic process"/>
    <property type="evidence" value="ECO:0007669"/>
    <property type="project" value="UniProtKB-KW"/>
</dbReference>
<dbReference type="AlphaFoldDB" id="A0A2K2U6D3"/>
<gene>
    <name evidence="11" type="ORF">C2L80_04340</name>
</gene>
<evidence type="ECO:0000256" key="4">
    <source>
        <dbReference type="ARBA" id="ARBA00023221"/>
    </source>
</evidence>
<evidence type="ECO:0000256" key="3">
    <source>
        <dbReference type="ARBA" id="ARBA00023098"/>
    </source>
</evidence>
<dbReference type="SUPFAM" id="SSF51735">
    <property type="entry name" value="NAD(P)-binding Rossmann-fold domains"/>
    <property type="match status" value="1"/>
</dbReference>
<comment type="catalytic activity">
    <reaction evidence="7">
        <text>7alpha,12alpha-dihydroxy-3-oxo-5beta-cholan-24-oate + NADH + H(+) = isocholate + NAD(+)</text>
        <dbReference type="Rhea" id="RHEA:47512"/>
        <dbReference type="ChEBI" id="CHEBI:15378"/>
        <dbReference type="ChEBI" id="CHEBI:57540"/>
        <dbReference type="ChEBI" id="CHEBI:57945"/>
        <dbReference type="ChEBI" id="CHEBI:87735"/>
        <dbReference type="ChEBI" id="CHEBI:87736"/>
    </reaction>
    <physiologicalReaction direction="left-to-right" evidence="7">
        <dbReference type="Rhea" id="RHEA:47513"/>
    </physiologicalReaction>
</comment>
<sequence length="249" mass="27104">MEKQRFVDKIALVTGGANGLGRGMVDQLVKEGAQVAVFDIEDDTMEEAFAHNDRVCCLHCDVRDYDQVQKGVRDVIERYGRIDVLMNNAGIIHRQGFLECSKEGWLDVMDTNLNGVFYVGQAVARTMVDLGVEGHIVNTCSNTSRKTVAGVTPYGPSKAGVKMLTQIMALELAKYGIHVNAVAPGTSRTRIAAGTINDPERSAAFLAKMPFGRYGEVREMVSVALFLASEDASFITGETIYEEGGFSLP</sequence>
<evidence type="ECO:0000256" key="10">
    <source>
        <dbReference type="ARBA" id="ARBA00081284"/>
    </source>
</evidence>
<dbReference type="InterPro" id="IPR036291">
    <property type="entry name" value="NAD(P)-bd_dom_sf"/>
</dbReference>
<evidence type="ECO:0000256" key="5">
    <source>
        <dbReference type="ARBA" id="ARBA00050257"/>
    </source>
</evidence>
<organism evidence="11 12">
    <name type="scientific">Rubneribacter badeniensis</name>
    <dbReference type="NCBI Taxonomy" id="2070688"/>
    <lineage>
        <taxon>Bacteria</taxon>
        <taxon>Bacillati</taxon>
        <taxon>Actinomycetota</taxon>
        <taxon>Coriobacteriia</taxon>
        <taxon>Eggerthellales</taxon>
        <taxon>Eggerthellaceae</taxon>
        <taxon>Rubneribacter</taxon>
    </lineage>
</organism>
<name>A0A2K2U6D3_9ACTN</name>
<dbReference type="GO" id="GO:0016616">
    <property type="term" value="F:oxidoreductase activity, acting on the CH-OH group of donors, NAD or NADP as acceptor"/>
    <property type="evidence" value="ECO:0007669"/>
    <property type="project" value="TreeGrafter"/>
</dbReference>
<evidence type="ECO:0000313" key="11">
    <source>
        <dbReference type="EMBL" id="PNV65834.1"/>
    </source>
</evidence>
<keyword evidence="12" id="KW-1185">Reference proteome</keyword>
<dbReference type="RefSeq" id="WP_103262744.1">
    <property type="nucleotide sequence ID" value="NZ_DBEYRC010000011.1"/>
</dbReference>
<dbReference type="EMBL" id="PPEL01000015">
    <property type="protein sequence ID" value="PNV65834.1"/>
    <property type="molecule type" value="Genomic_DNA"/>
</dbReference>
<evidence type="ECO:0000256" key="8">
    <source>
        <dbReference type="ARBA" id="ARBA00052953"/>
    </source>
</evidence>
<evidence type="ECO:0000256" key="7">
    <source>
        <dbReference type="ARBA" id="ARBA00052497"/>
    </source>
</evidence>
<dbReference type="Proteomes" id="UP000236488">
    <property type="component" value="Unassembled WGS sequence"/>
</dbReference>
<evidence type="ECO:0000256" key="9">
    <source>
        <dbReference type="ARBA" id="ARBA00067031"/>
    </source>
</evidence>
<dbReference type="InterPro" id="IPR002347">
    <property type="entry name" value="SDR_fam"/>
</dbReference>
<evidence type="ECO:0000313" key="12">
    <source>
        <dbReference type="Proteomes" id="UP000236488"/>
    </source>
</evidence>